<sequence>MAELGGVHSLNSIQLQCTKERLQGRQKGDLQFILSLITEGRQKGSGFSLSSLKEGHHFLGSRKPPFFHHYTHLLNTFITLHHHKSSLAALTFTIPTSSRAWSKEKETSTTS</sequence>
<comment type="caution">
    <text evidence="1">The sequence shown here is derived from an EMBL/GenBank/DDBJ whole genome shotgun (WGS) entry which is preliminary data.</text>
</comment>
<dbReference type="Proteomes" id="UP000238479">
    <property type="component" value="Chromosome 2"/>
</dbReference>
<gene>
    <name evidence="1" type="ORF">RchiOBHm_Chr2g0132961</name>
</gene>
<name>A0A2P6RVF8_ROSCH</name>
<dbReference type="AlphaFoldDB" id="A0A2P6RVF8"/>
<evidence type="ECO:0000313" key="1">
    <source>
        <dbReference type="EMBL" id="PRQ50417.1"/>
    </source>
</evidence>
<keyword evidence="2" id="KW-1185">Reference proteome</keyword>
<dbReference type="Gramene" id="PRQ50417">
    <property type="protein sequence ID" value="PRQ50417"/>
    <property type="gene ID" value="RchiOBHm_Chr2g0132961"/>
</dbReference>
<reference evidence="1 2" key="1">
    <citation type="journal article" date="2018" name="Nat. Genet.">
        <title>The Rosa genome provides new insights in the design of modern roses.</title>
        <authorList>
            <person name="Bendahmane M."/>
        </authorList>
    </citation>
    <scope>NUCLEOTIDE SEQUENCE [LARGE SCALE GENOMIC DNA]</scope>
    <source>
        <strain evidence="2">cv. Old Blush</strain>
    </source>
</reference>
<organism evidence="1 2">
    <name type="scientific">Rosa chinensis</name>
    <name type="common">China rose</name>
    <dbReference type="NCBI Taxonomy" id="74649"/>
    <lineage>
        <taxon>Eukaryota</taxon>
        <taxon>Viridiplantae</taxon>
        <taxon>Streptophyta</taxon>
        <taxon>Embryophyta</taxon>
        <taxon>Tracheophyta</taxon>
        <taxon>Spermatophyta</taxon>
        <taxon>Magnoliopsida</taxon>
        <taxon>eudicotyledons</taxon>
        <taxon>Gunneridae</taxon>
        <taxon>Pentapetalae</taxon>
        <taxon>rosids</taxon>
        <taxon>fabids</taxon>
        <taxon>Rosales</taxon>
        <taxon>Rosaceae</taxon>
        <taxon>Rosoideae</taxon>
        <taxon>Rosoideae incertae sedis</taxon>
        <taxon>Rosa</taxon>
    </lineage>
</organism>
<dbReference type="EMBL" id="PDCK01000040">
    <property type="protein sequence ID" value="PRQ50417.1"/>
    <property type="molecule type" value="Genomic_DNA"/>
</dbReference>
<protein>
    <submittedName>
        <fullName evidence="1">Uncharacterized protein</fullName>
    </submittedName>
</protein>
<accession>A0A2P6RVF8</accession>
<evidence type="ECO:0000313" key="2">
    <source>
        <dbReference type="Proteomes" id="UP000238479"/>
    </source>
</evidence>
<proteinExistence type="predicted"/>